<organism evidence="2 3">
    <name type="scientific">Orchesella dallaii</name>
    <dbReference type="NCBI Taxonomy" id="48710"/>
    <lineage>
        <taxon>Eukaryota</taxon>
        <taxon>Metazoa</taxon>
        <taxon>Ecdysozoa</taxon>
        <taxon>Arthropoda</taxon>
        <taxon>Hexapoda</taxon>
        <taxon>Collembola</taxon>
        <taxon>Entomobryomorpha</taxon>
        <taxon>Entomobryoidea</taxon>
        <taxon>Orchesellidae</taxon>
        <taxon>Orchesellinae</taxon>
        <taxon>Orchesella</taxon>
    </lineage>
</organism>
<evidence type="ECO:0000313" key="2">
    <source>
        <dbReference type="EMBL" id="CAL8131075.1"/>
    </source>
</evidence>
<evidence type="ECO:0000256" key="1">
    <source>
        <dbReference type="SAM" id="MobiDB-lite"/>
    </source>
</evidence>
<feature type="compositionally biased region" description="Basic and acidic residues" evidence="1">
    <location>
        <begin position="79"/>
        <end position="93"/>
    </location>
</feature>
<dbReference type="EMBL" id="CAXLJM020000086">
    <property type="protein sequence ID" value="CAL8131075.1"/>
    <property type="molecule type" value="Genomic_DNA"/>
</dbReference>
<feature type="region of interest" description="Disordered" evidence="1">
    <location>
        <begin position="54"/>
        <end position="93"/>
    </location>
</feature>
<protein>
    <submittedName>
        <fullName evidence="2">Uncharacterized protein</fullName>
    </submittedName>
</protein>
<name>A0ABP1RMQ6_9HEXA</name>
<feature type="region of interest" description="Disordered" evidence="1">
    <location>
        <begin position="1"/>
        <end position="20"/>
    </location>
</feature>
<accession>A0ABP1RMQ6</accession>
<evidence type="ECO:0000313" key="3">
    <source>
        <dbReference type="Proteomes" id="UP001642540"/>
    </source>
</evidence>
<proteinExistence type="predicted"/>
<dbReference type="Proteomes" id="UP001642540">
    <property type="component" value="Unassembled WGS sequence"/>
</dbReference>
<sequence length="93" mass="10436">MEKLKAVNTKQAESLQDKDGEVEELGSLAKKILSSNKFCFIGFYKRRGLSFDEMSVGGSEASPANQKADEPVASTSDKLPFERERRKPTRYCE</sequence>
<reference evidence="2 3" key="1">
    <citation type="submission" date="2024-08" db="EMBL/GenBank/DDBJ databases">
        <authorList>
            <person name="Cucini C."/>
            <person name="Frati F."/>
        </authorList>
    </citation>
    <scope>NUCLEOTIDE SEQUENCE [LARGE SCALE GENOMIC DNA]</scope>
</reference>
<gene>
    <name evidence="2" type="ORF">ODALV1_LOCUS24018</name>
</gene>
<comment type="caution">
    <text evidence="2">The sequence shown here is derived from an EMBL/GenBank/DDBJ whole genome shotgun (WGS) entry which is preliminary data.</text>
</comment>
<keyword evidence="3" id="KW-1185">Reference proteome</keyword>